<dbReference type="InParanoid" id="A0A165CUZ1"/>
<protein>
    <submittedName>
        <fullName evidence="1">Uncharacterized protein</fullName>
    </submittedName>
</protein>
<gene>
    <name evidence="1" type="ORF">EXIGLDRAFT_728807</name>
</gene>
<evidence type="ECO:0000313" key="1">
    <source>
        <dbReference type="EMBL" id="KZV83176.1"/>
    </source>
</evidence>
<dbReference type="EMBL" id="KV426285">
    <property type="protein sequence ID" value="KZV83176.1"/>
    <property type="molecule type" value="Genomic_DNA"/>
</dbReference>
<sequence>MRWMYGEDLKKVFHKAIETQPDVFRRLELHGVQFRPTARCPLSQISRNLEHVHPPGPRAVKIRVVNV</sequence>
<proteinExistence type="predicted"/>
<reference evidence="1 2" key="1">
    <citation type="journal article" date="2016" name="Mol. Biol. Evol.">
        <title>Comparative Genomics of Early-Diverging Mushroom-Forming Fungi Provides Insights into the Origins of Lignocellulose Decay Capabilities.</title>
        <authorList>
            <person name="Nagy L.G."/>
            <person name="Riley R."/>
            <person name="Tritt A."/>
            <person name="Adam C."/>
            <person name="Daum C."/>
            <person name="Floudas D."/>
            <person name="Sun H."/>
            <person name="Yadav J.S."/>
            <person name="Pangilinan J."/>
            <person name="Larsson K.H."/>
            <person name="Matsuura K."/>
            <person name="Barry K."/>
            <person name="Labutti K."/>
            <person name="Kuo R."/>
            <person name="Ohm R.A."/>
            <person name="Bhattacharya S.S."/>
            <person name="Shirouzu T."/>
            <person name="Yoshinaga Y."/>
            <person name="Martin F.M."/>
            <person name="Grigoriev I.V."/>
            <person name="Hibbett D.S."/>
        </authorList>
    </citation>
    <scope>NUCLEOTIDE SEQUENCE [LARGE SCALE GENOMIC DNA]</scope>
    <source>
        <strain evidence="1 2">HHB12029</strain>
    </source>
</reference>
<dbReference type="Proteomes" id="UP000077266">
    <property type="component" value="Unassembled WGS sequence"/>
</dbReference>
<dbReference type="AlphaFoldDB" id="A0A165CUZ1"/>
<evidence type="ECO:0000313" key="2">
    <source>
        <dbReference type="Proteomes" id="UP000077266"/>
    </source>
</evidence>
<keyword evidence="2" id="KW-1185">Reference proteome</keyword>
<accession>A0A165CUZ1</accession>
<name>A0A165CUZ1_EXIGL</name>
<organism evidence="1 2">
    <name type="scientific">Exidia glandulosa HHB12029</name>
    <dbReference type="NCBI Taxonomy" id="1314781"/>
    <lineage>
        <taxon>Eukaryota</taxon>
        <taxon>Fungi</taxon>
        <taxon>Dikarya</taxon>
        <taxon>Basidiomycota</taxon>
        <taxon>Agaricomycotina</taxon>
        <taxon>Agaricomycetes</taxon>
        <taxon>Auriculariales</taxon>
        <taxon>Exidiaceae</taxon>
        <taxon>Exidia</taxon>
    </lineage>
</organism>